<reference evidence="3 4" key="2">
    <citation type="journal article" date="2017" name="Front. Plant Sci.">
        <title>Gene Classification and Mining of Molecular Markers Useful in Red Clover (Trifolium pratense) Breeding.</title>
        <authorList>
            <person name="Istvanek J."/>
            <person name="Dluhosova J."/>
            <person name="Dluhos P."/>
            <person name="Patkova L."/>
            <person name="Nedelnik J."/>
            <person name="Repkova J."/>
        </authorList>
    </citation>
    <scope>NUCLEOTIDE SEQUENCE [LARGE SCALE GENOMIC DNA]</scope>
    <source>
        <strain evidence="4">cv. Tatra</strain>
        <tissue evidence="3">Young leaves</tissue>
    </source>
</reference>
<dbReference type="GO" id="GO:0051513">
    <property type="term" value="P:regulation of monopolar cell growth"/>
    <property type="evidence" value="ECO:0007669"/>
    <property type="project" value="InterPro"/>
</dbReference>
<feature type="region of interest" description="Disordered" evidence="1">
    <location>
        <begin position="103"/>
        <end position="150"/>
    </location>
</feature>
<dbReference type="Proteomes" id="UP000236291">
    <property type="component" value="Unassembled WGS sequence"/>
</dbReference>
<dbReference type="STRING" id="57577.A0A2K3NR62"/>
<dbReference type="AlphaFoldDB" id="A0A2K3NR62"/>
<sequence length="634" mass="72773">MGCMSGFLHIFDRHQLFPGKRIYTVKTLPSPKSTEPETNGNSPAESESTPETTQTPQPEKPSQPVHRVFDFKEGTRSPWKFTREAPRLSLDSRAVIDAKGTIQIHSKDEEKRRRSTSTSVVAKLMGLEDSDPNPKLQKSASESRAHRDLSQQQQYRFFDSTNFQLKQFENASSFSSLNNSVSDLNMKTEQVRGITTKQRKIFYDSADFFPGPKQSTVSVSVQGEIEKRLKMRGIHEPSKDLDTLKQILEALQLKGLLHTKKLTNHRNFVIENVNDSHSPIVVMKPGRSINRTGSSWTGYDSPPPASTFRSKVKTRPDHIQSQIKNRNHVNSPTRTPNCVRKVTPVHSSRNEPDRKTPNRSPKMRKKTVTEDESSTVSDSSSHTDTERLIKEQYREGKELLQRCDKLLNSIAEITELQQPSPVSVLDSSFYKDDSSCSPSPVMKRCIEYKDLGAESEDETWSVATLYCNDAKSEDCDFIYISEVLRASNYLPEDNDMFLLLEQQQYLKGNDTSKVSTLQRRLIFDTIHEILNRKRRLPPWKLEITPSLNLIWSEFRRIQEREESEDMFEVICGVLRKDMCGENEWGECDVEIGDVVLAVERFIFKDLIEETIRDLALCNKVPRNKVSMLRRKLEF</sequence>
<feature type="domain" description="DUF4378" evidence="2">
    <location>
        <begin position="476"/>
        <end position="609"/>
    </location>
</feature>
<feature type="region of interest" description="Disordered" evidence="1">
    <location>
        <begin position="27"/>
        <end position="73"/>
    </location>
</feature>
<proteinExistence type="predicted"/>
<dbReference type="InterPro" id="IPR025486">
    <property type="entry name" value="DUF4378"/>
</dbReference>
<dbReference type="PANTHER" id="PTHR31680">
    <property type="entry name" value="LONGIFOLIA PROTEIN"/>
    <property type="match status" value="1"/>
</dbReference>
<feature type="compositionally biased region" description="Polar residues" evidence="1">
    <location>
        <begin position="30"/>
        <end position="41"/>
    </location>
</feature>
<gene>
    <name evidence="3" type="ORF">L195_g001974</name>
</gene>
<accession>A0A2K3NR62</accession>
<evidence type="ECO:0000256" key="1">
    <source>
        <dbReference type="SAM" id="MobiDB-lite"/>
    </source>
</evidence>
<name>A0A2K3NR62_TRIPR</name>
<evidence type="ECO:0000313" key="3">
    <source>
        <dbReference type="EMBL" id="PNY05522.1"/>
    </source>
</evidence>
<dbReference type="InterPro" id="IPR033334">
    <property type="entry name" value="LNG1/2"/>
</dbReference>
<evidence type="ECO:0000313" key="4">
    <source>
        <dbReference type="Proteomes" id="UP000236291"/>
    </source>
</evidence>
<dbReference type="Pfam" id="PF14309">
    <property type="entry name" value="DUF4378"/>
    <property type="match status" value="1"/>
</dbReference>
<protein>
    <recommendedName>
        <fullName evidence="2">DUF4378 domain-containing protein</fullName>
    </recommendedName>
</protein>
<dbReference type="PANTHER" id="PTHR31680:SF12">
    <property type="entry name" value="OS11G0587300 PROTEIN"/>
    <property type="match status" value="1"/>
</dbReference>
<organism evidence="3 4">
    <name type="scientific">Trifolium pratense</name>
    <name type="common">Red clover</name>
    <dbReference type="NCBI Taxonomy" id="57577"/>
    <lineage>
        <taxon>Eukaryota</taxon>
        <taxon>Viridiplantae</taxon>
        <taxon>Streptophyta</taxon>
        <taxon>Embryophyta</taxon>
        <taxon>Tracheophyta</taxon>
        <taxon>Spermatophyta</taxon>
        <taxon>Magnoliopsida</taxon>
        <taxon>eudicotyledons</taxon>
        <taxon>Gunneridae</taxon>
        <taxon>Pentapetalae</taxon>
        <taxon>rosids</taxon>
        <taxon>fabids</taxon>
        <taxon>Fabales</taxon>
        <taxon>Fabaceae</taxon>
        <taxon>Papilionoideae</taxon>
        <taxon>50 kb inversion clade</taxon>
        <taxon>NPAAA clade</taxon>
        <taxon>Hologalegina</taxon>
        <taxon>IRL clade</taxon>
        <taxon>Trifolieae</taxon>
        <taxon>Trifolium</taxon>
    </lineage>
</organism>
<feature type="compositionally biased region" description="Low complexity" evidence="1">
    <location>
        <begin position="42"/>
        <end position="64"/>
    </location>
</feature>
<feature type="region of interest" description="Disordered" evidence="1">
    <location>
        <begin position="292"/>
        <end position="387"/>
    </location>
</feature>
<evidence type="ECO:0000259" key="2">
    <source>
        <dbReference type="Pfam" id="PF14309"/>
    </source>
</evidence>
<reference evidence="3 4" key="1">
    <citation type="journal article" date="2014" name="Am. J. Bot.">
        <title>Genome assembly and annotation for red clover (Trifolium pratense; Fabaceae).</title>
        <authorList>
            <person name="Istvanek J."/>
            <person name="Jaros M."/>
            <person name="Krenek A."/>
            <person name="Repkova J."/>
        </authorList>
    </citation>
    <scope>NUCLEOTIDE SEQUENCE [LARGE SCALE GENOMIC DNA]</scope>
    <source>
        <strain evidence="4">cv. Tatra</strain>
        <tissue evidence="3">Young leaves</tissue>
    </source>
</reference>
<dbReference type="EMBL" id="ASHM01000842">
    <property type="protein sequence ID" value="PNY05522.1"/>
    <property type="molecule type" value="Genomic_DNA"/>
</dbReference>
<feature type="compositionally biased region" description="Polar residues" evidence="1">
    <location>
        <begin position="319"/>
        <end position="336"/>
    </location>
</feature>
<comment type="caution">
    <text evidence="3">The sequence shown here is derived from an EMBL/GenBank/DDBJ whole genome shotgun (WGS) entry which is preliminary data.</text>
</comment>